<gene>
    <name evidence="3" type="ORF">PBOR_16655</name>
</gene>
<evidence type="ECO:0000313" key="4">
    <source>
        <dbReference type="Proteomes" id="UP000029518"/>
    </source>
</evidence>
<accession>A0A089LGY7</accession>
<reference evidence="3" key="1">
    <citation type="submission" date="2014-08" db="EMBL/GenBank/DDBJ databases">
        <title>Comparative genomics of the Paenibacillus odorifer group.</title>
        <authorList>
            <person name="den Bakker H.C."/>
            <person name="Tsai Y.-C.Y.-C."/>
            <person name="Martin N."/>
            <person name="Korlach J."/>
            <person name="Wiedmann M."/>
        </authorList>
    </citation>
    <scope>NUCLEOTIDE SEQUENCE [LARGE SCALE GENOMIC DNA]</scope>
    <source>
        <strain evidence="3">DSM 13188</strain>
    </source>
</reference>
<dbReference type="Gene3D" id="3.60.21.10">
    <property type="match status" value="1"/>
</dbReference>
<dbReference type="GO" id="GO:0016787">
    <property type="term" value="F:hydrolase activity"/>
    <property type="evidence" value="ECO:0007669"/>
    <property type="project" value="InterPro"/>
</dbReference>
<dbReference type="RefSeq" id="WP_042213238.1">
    <property type="nucleotide sequence ID" value="NZ_CP009285.1"/>
</dbReference>
<dbReference type="EMBL" id="CP009285">
    <property type="protein sequence ID" value="AIQ58383.1"/>
    <property type="molecule type" value="Genomic_DNA"/>
</dbReference>
<dbReference type="PANTHER" id="PTHR31302:SF0">
    <property type="entry name" value="TRANSMEMBRANE PROTEIN WITH METALLOPHOSPHOESTERASE DOMAIN"/>
    <property type="match status" value="1"/>
</dbReference>
<dbReference type="KEGG" id="pbd:PBOR_16655"/>
<keyword evidence="4" id="KW-1185">Reference proteome</keyword>
<dbReference type="InterPro" id="IPR051158">
    <property type="entry name" value="Metallophosphoesterase_sf"/>
</dbReference>
<feature type="transmembrane region" description="Helical" evidence="1">
    <location>
        <begin position="40"/>
        <end position="63"/>
    </location>
</feature>
<dbReference type="SUPFAM" id="SSF56300">
    <property type="entry name" value="Metallo-dependent phosphatases"/>
    <property type="match status" value="1"/>
</dbReference>
<dbReference type="PANTHER" id="PTHR31302">
    <property type="entry name" value="TRANSMEMBRANE PROTEIN WITH METALLOPHOSPHOESTERASE DOMAIN-RELATED"/>
    <property type="match status" value="1"/>
</dbReference>
<dbReference type="AlphaFoldDB" id="A0A089LGY7"/>
<evidence type="ECO:0000313" key="3">
    <source>
        <dbReference type="EMBL" id="AIQ58383.1"/>
    </source>
</evidence>
<proteinExistence type="predicted"/>
<dbReference type="OrthoDB" id="9780884at2"/>
<protein>
    <submittedName>
        <fullName evidence="3">Phosphoesterase</fullName>
    </submittedName>
</protein>
<feature type="transmembrane region" description="Helical" evidence="1">
    <location>
        <begin position="69"/>
        <end position="91"/>
    </location>
</feature>
<evidence type="ECO:0000259" key="2">
    <source>
        <dbReference type="Pfam" id="PF00149"/>
    </source>
</evidence>
<feature type="domain" description="Calcineurin-like phosphoesterase" evidence="2">
    <location>
        <begin position="147"/>
        <end position="309"/>
    </location>
</feature>
<organism evidence="3 4">
    <name type="scientific">Paenibacillus borealis</name>
    <dbReference type="NCBI Taxonomy" id="160799"/>
    <lineage>
        <taxon>Bacteria</taxon>
        <taxon>Bacillati</taxon>
        <taxon>Bacillota</taxon>
        <taxon>Bacilli</taxon>
        <taxon>Bacillales</taxon>
        <taxon>Paenibacillaceae</taxon>
        <taxon>Paenibacillus</taxon>
    </lineage>
</organism>
<feature type="transmembrane region" description="Helical" evidence="1">
    <location>
        <begin position="6"/>
        <end position="28"/>
    </location>
</feature>
<dbReference type="Proteomes" id="UP000029518">
    <property type="component" value="Chromosome"/>
</dbReference>
<keyword evidence="1" id="KW-1133">Transmembrane helix</keyword>
<sequence>MYIIFGLVFIIVYALIVFYIGWSGWGWIKPVVSGRFRLFYIIALVFLASSLILSRVVAGSVILSVIGSYWLALFSLLIMLLPLVHLSVWLTKLIRLPRHAVQKWSGIITLLLLAGLLGFGSFNAYSPVVRQYDIQIDKTGPADGELHIVMASDMHFGYLSGKGHAERMVKQINALHPDIVLLPGDIVDDDIVPYKDKGIGAILAEIQAPLGVYASLGNHDRFKGGTEEIISLLEESGIQVLYDEVVEVGDWLTLIGRKDYSDKDRAELADLAENMDSSKPVFMLEHQPVGFDTAEEQGIDLMVSGHTHRGQIAPANILTDRLFENDWGYLQKGQLHSIVSSGYGFWGPPIRIGSRSEVVSIHVQFSNANR</sequence>
<dbReference type="CDD" id="cd07385">
    <property type="entry name" value="MPP_YkuE_C"/>
    <property type="match status" value="1"/>
</dbReference>
<dbReference type="Pfam" id="PF00149">
    <property type="entry name" value="Metallophos"/>
    <property type="match status" value="1"/>
</dbReference>
<dbReference type="InterPro" id="IPR004843">
    <property type="entry name" value="Calcineurin-like_PHP"/>
</dbReference>
<keyword evidence="1" id="KW-0472">Membrane</keyword>
<dbReference type="HOGENOM" id="CLU_025443_0_0_9"/>
<feature type="transmembrane region" description="Helical" evidence="1">
    <location>
        <begin position="103"/>
        <end position="125"/>
    </location>
</feature>
<evidence type="ECO:0000256" key="1">
    <source>
        <dbReference type="SAM" id="Phobius"/>
    </source>
</evidence>
<dbReference type="InterPro" id="IPR029052">
    <property type="entry name" value="Metallo-depent_PP-like"/>
</dbReference>
<name>A0A089LGY7_PAEBO</name>
<keyword evidence="1" id="KW-0812">Transmembrane</keyword>